<dbReference type="GO" id="GO:0005737">
    <property type="term" value="C:cytoplasm"/>
    <property type="evidence" value="ECO:0007669"/>
    <property type="project" value="UniProtKB-SubCell"/>
</dbReference>
<reference evidence="11 12" key="1">
    <citation type="submission" date="2017-09" db="EMBL/GenBank/DDBJ databases">
        <title>Depth-based differentiation of microbial function through sediment-hosted aquifers and enrichment of novel symbionts in the deep terrestrial subsurface.</title>
        <authorList>
            <person name="Probst A.J."/>
            <person name="Ladd B."/>
            <person name="Jarett J.K."/>
            <person name="Geller-Mcgrath D.E."/>
            <person name="Sieber C.M."/>
            <person name="Emerson J.B."/>
            <person name="Anantharaman K."/>
            <person name="Thomas B.C."/>
            <person name="Malmstrom R."/>
            <person name="Stieglmeier M."/>
            <person name="Klingl A."/>
            <person name="Woyke T."/>
            <person name="Ryan C.M."/>
            <person name="Banfield J.F."/>
        </authorList>
    </citation>
    <scope>NUCLEOTIDE SEQUENCE [LARGE SCALE GENOMIC DNA]</scope>
    <source>
        <strain evidence="11">CG22_combo_CG10-13_8_21_14_all_36_13</strain>
    </source>
</reference>
<evidence type="ECO:0000256" key="4">
    <source>
        <dbReference type="ARBA" id="ARBA00022741"/>
    </source>
</evidence>
<dbReference type="Gene3D" id="3.30.980.10">
    <property type="entry name" value="Threonyl-trna Synthetase, Chain A, domain 2"/>
    <property type="match status" value="1"/>
</dbReference>
<dbReference type="GO" id="GO:0008270">
    <property type="term" value="F:zinc ion binding"/>
    <property type="evidence" value="ECO:0007669"/>
    <property type="project" value="UniProtKB-UniRule"/>
</dbReference>
<dbReference type="PANTHER" id="PTHR11777:SF9">
    <property type="entry name" value="ALANINE--TRNA LIGASE, CYTOPLASMIC"/>
    <property type="match status" value="1"/>
</dbReference>
<keyword evidence="3 9" id="KW-0436">Ligase</keyword>
<dbReference type="EC" id="6.1.1.7" evidence="9"/>
<protein>
    <recommendedName>
        <fullName evidence="9">Alanine--tRNA ligase</fullName>
        <ecNumber evidence="9">6.1.1.7</ecNumber>
    </recommendedName>
    <alternativeName>
        <fullName evidence="9">Alanyl-tRNA synthetase</fullName>
        <shortName evidence="9">AlaRS</shortName>
    </alternativeName>
</protein>
<keyword evidence="2 9" id="KW-0820">tRNA-binding</keyword>
<proteinExistence type="inferred from homology"/>
<keyword evidence="6 9" id="KW-0694">RNA-binding</keyword>
<feature type="binding site" evidence="9">
    <location>
        <position position="450"/>
    </location>
    <ligand>
        <name>Zn(2+)</name>
        <dbReference type="ChEBI" id="CHEBI:29105"/>
    </ligand>
</feature>
<dbReference type="SMART" id="SM00863">
    <property type="entry name" value="tRNA_SAD"/>
    <property type="match status" value="1"/>
</dbReference>
<dbReference type="Gene3D" id="3.30.930.10">
    <property type="entry name" value="Bira Bifunctional Protein, Domain 2"/>
    <property type="match status" value="1"/>
</dbReference>
<keyword evidence="5 9" id="KW-0067">ATP-binding</keyword>
<gene>
    <name evidence="9" type="primary">alaS</name>
    <name evidence="11" type="ORF">COW81_01190</name>
</gene>
<dbReference type="InterPro" id="IPR018163">
    <property type="entry name" value="Thr/Ala-tRNA-synth_IIc_edit"/>
</dbReference>
<feature type="domain" description="Alanyl-transfer RNA synthetases family profile" evidence="10">
    <location>
        <begin position="1"/>
        <end position="586"/>
    </location>
</feature>
<comment type="cofactor">
    <cofactor evidence="9">
        <name>Zn(2+)</name>
        <dbReference type="ChEBI" id="CHEBI:29105"/>
    </cofactor>
    <text evidence="9">Binds 1 zinc ion per subunit.</text>
</comment>
<evidence type="ECO:0000313" key="12">
    <source>
        <dbReference type="Proteomes" id="UP000231143"/>
    </source>
</evidence>
<evidence type="ECO:0000256" key="2">
    <source>
        <dbReference type="ARBA" id="ARBA00022555"/>
    </source>
</evidence>
<dbReference type="InterPro" id="IPR002318">
    <property type="entry name" value="Ala-tRNA-lgiase_IIc"/>
</dbReference>
<dbReference type="GO" id="GO:0004813">
    <property type="term" value="F:alanine-tRNA ligase activity"/>
    <property type="evidence" value="ECO:0007669"/>
    <property type="project" value="UniProtKB-UniRule"/>
</dbReference>
<name>A0A2H0DYK2_9BACT</name>
<evidence type="ECO:0000256" key="3">
    <source>
        <dbReference type="ARBA" id="ARBA00022598"/>
    </source>
</evidence>
<dbReference type="InterPro" id="IPR018164">
    <property type="entry name" value="Ala-tRNA-synth_IIc_N"/>
</dbReference>
<dbReference type="CDD" id="cd00673">
    <property type="entry name" value="AlaRS_core"/>
    <property type="match status" value="1"/>
</dbReference>
<evidence type="ECO:0000256" key="9">
    <source>
        <dbReference type="HAMAP-Rule" id="MF_00036"/>
    </source>
</evidence>
<evidence type="ECO:0000313" key="11">
    <source>
        <dbReference type="EMBL" id="PIP87253.1"/>
    </source>
</evidence>
<evidence type="ECO:0000256" key="1">
    <source>
        <dbReference type="ARBA" id="ARBA00008226"/>
    </source>
</evidence>
<feature type="binding site" evidence="9">
    <location>
        <position position="552"/>
    </location>
    <ligand>
        <name>Zn(2+)</name>
        <dbReference type="ChEBI" id="CHEBI:29105"/>
    </ligand>
</feature>
<evidence type="ECO:0000256" key="6">
    <source>
        <dbReference type="ARBA" id="ARBA00022884"/>
    </source>
</evidence>
<dbReference type="InterPro" id="IPR012947">
    <property type="entry name" value="tRNA_SAD"/>
</dbReference>
<comment type="domain">
    <text evidence="9">Consists of three domains; the N-terminal catalytic domain, the editing domain and the C-terminal C-Ala domain. The editing domain removes incorrectly charged amino acids, while the C-Ala domain, along with tRNA(Ala), serves as a bridge to cooperatively bring together the editing and aminoacylation centers thus stimulating deacylation of misacylated tRNAs.</text>
</comment>
<dbReference type="InterPro" id="IPR050058">
    <property type="entry name" value="Ala-tRNA_ligase"/>
</dbReference>
<dbReference type="Gene3D" id="3.30.54.20">
    <property type="match status" value="1"/>
</dbReference>
<keyword evidence="9" id="KW-0862">Zinc</keyword>
<dbReference type="EMBL" id="PCTT01000014">
    <property type="protein sequence ID" value="PIP87253.1"/>
    <property type="molecule type" value="Genomic_DNA"/>
</dbReference>
<dbReference type="SUPFAM" id="SSF55681">
    <property type="entry name" value="Class II aaRS and biotin synthetases"/>
    <property type="match status" value="1"/>
</dbReference>
<dbReference type="InterPro" id="IPR018162">
    <property type="entry name" value="Ala-tRNA-ligase_IIc_anticod-bd"/>
</dbReference>
<dbReference type="Pfam" id="PF01411">
    <property type="entry name" value="tRNA-synt_2c"/>
    <property type="match status" value="1"/>
</dbReference>
<dbReference type="InterPro" id="IPR018165">
    <property type="entry name" value="Ala-tRNA-synth_IIc_core"/>
</dbReference>
<dbReference type="SUPFAM" id="SSF55186">
    <property type="entry name" value="ThrRS/AlaRS common domain"/>
    <property type="match status" value="1"/>
</dbReference>
<dbReference type="SUPFAM" id="SSF101353">
    <property type="entry name" value="Putative anticodon-binding domain of alanyl-tRNA synthetase (AlaRS)"/>
    <property type="match status" value="1"/>
</dbReference>
<dbReference type="FunFam" id="3.30.980.10:FF:000004">
    <property type="entry name" value="Alanine--tRNA ligase, cytoplasmic"/>
    <property type="match status" value="1"/>
</dbReference>
<accession>A0A2H0DYK2</accession>
<keyword evidence="9" id="KW-0479">Metal-binding</keyword>
<dbReference type="Pfam" id="PF07973">
    <property type="entry name" value="tRNA_SAD"/>
    <property type="match status" value="1"/>
</dbReference>
<evidence type="ECO:0000256" key="5">
    <source>
        <dbReference type="ARBA" id="ARBA00022840"/>
    </source>
</evidence>
<dbReference type="AlphaFoldDB" id="A0A2H0DYK2"/>
<dbReference type="GO" id="GO:0000049">
    <property type="term" value="F:tRNA binding"/>
    <property type="evidence" value="ECO:0007669"/>
    <property type="project" value="UniProtKB-KW"/>
</dbReference>
<dbReference type="GO" id="GO:0002161">
    <property type="term" value="F:aminoacyl-tRNA deacylase activity"/>
    <property type="evidence" value="ECO:0007669"/>
    <property type="project" value="TreeGrafter"/>
</dbReference>
<dbReference type="InterPro" id="IPR045864">
    <property type="entry name" value="aa-tRNA-synth_II/BPL/LPL"/>
</dbReference>
<feature type="binding site" evidence="9">
    <location>
        <position position="446"/>
    </location>
    <ligand>
        <name>Zn(2+)</name>
        <dbReference type="ChEBI" id="CHEBI:29105"/>
    </ligand>
</feature>
<comment type="function">
    <text evidence="9">Catalyzes the attachment of alanine to tRNA(Ala) in a two-step reaction: alanine is first activated by ATP to form Ala-AMP and then transferred to the acceptor end of tRNA(Ala). Also edits incorrectly charged Ser-tRNA(Ala) and Gly-tRNA(Ala) via its editing domain.</text>
</comment>
<comment type="similarity">
    <text evidence="1 9">Belongs to the class-II aminoacyl-tRNA synthetase family.</text>
</comment>
<keyword evidence="9" id="KW-0963">Cytoplasm</keyword>
<evidence type="ECO:0000256" key="7">
    <source>
        <dbReference type="ARBA" id="ARBA00022917"/>
    </source>
</evidence>
<dbReference type="PANTHER" id="PTHR11777">
    <property type="entry name" value="ALANYL-TRNA SYNTHETASE"/>
    <property type="match status" value="1"/>
</dbReference>
<dbReference type="PROSITE" id="PS50860">
    <property type="entry name" value="AA_TRNA_LIGASE_II_ALA"/>
    <property type="match status" value="1"/>
</dbReference>
<dbReference type="NCBIfam" id="NF002436">
    <property type="entry name" value="PRK01584.1"/>
    <property type="match status" value="1"/>
</dbReference>
<keyword evidence="7 9" id="KW-0648">Protein biosynthesis</keyword>
<comment type="caution">
    <text evidence="11">The sequence shown here is derived from an EMBL/GenBank/DDBJ whole genome shotgun (WGS) entry which is preliminary data.</text>
</comment>
<organism evidence="11 12">
    <name type="scientific">Candidatus Campbellbacteria bacterium CG22_combo_CG10-13_8_21_14_all_36_13</name>
    <dbReference type="NCBI Taxonomy" id="1974529"/>
    <lineage>
        <taxon>Bacteria</taxon>
        <taxon>Candidatus Campbelliibacteriota</taxon>
    </lineage>
</organism>
<dbReference type="GO" id="GO:0006419">
    <property type="term" value="P:alanyl-tRNA aminoacylation"/>
    <property type="evidence" value="ECO:0007669"/>
    <property type="project" value="UniProtKB-UniRule"/>
</dbReference>
<feature type="binding site" evidence="9">
    <location>
        <position position="556"/>
    </location>
    <ligand>
        <name>Zn(2+)</name>
        <dbReference type="ChEBI" id="CHEBI:29105"/>
    </ligand>
</feature>
<evidence type="ECO:0000259" key="10">
    <source>
        <dbReference type="PROSITE" id="PS50860"/>
    </source>
</evidence>
<keyword evidence="4 9" id="KW-0547">Nucleotide-binding</keyword>
<dbReference type="HAMAP" id="MF_00036_B">
    <property type="entry name" value="Ala_tRNA_synth_B"/>
    <property type="match status" value="1"/>
</dbReference>
<dbReference type="Proteomes" id="UP000231143">
    <property type="component" value="Unassembled WGS sequence"/>
</dbReference>
<dbReference type="GO" id="GO:0005524">
    <property type="term" value="F:ATP binding"/>
    <property type="evidence" value="ECO:0007669"/>
    <property type="project" value="UniProtKB-UniRule"/>
</dbReference>
<sequence length="586" mass="66126">MKSEEIRQKFLKYFEANGHTIIPSASLVPQDNSSSLFTIAGMQPLTQYFLGSKHPAGVRLVNSQKCVRTNDIDEVGDKTHLTFFEMFGIWSLGDYFKEQSIKQSFDFITSKDHLGLDPSRLYATVFAGDPELAPRDNESFEIWKSVGMPEGRIYFLGAKDNWWSAGDNGPCGPDTEIFYDITEEGIGDLSHEEFVKATDNQKIVEIWNNVFMEYLKKDGKVVGKLEKQNVDTGAGFERLTTVLQKADSIFDTDLFSGLMAEASKFTSNTRSQRIISDHFRSAVFMISDGIVPSNTDRGYILRRLLRRAVTKTDKKKIEVAEIDSMVEVVVNKYEYAYPNLKTEEENIKKVIKEELEKFELTIEKGFKEFEKMKSKGVDGKEAFVLFSTYGFPLELTLELAKDEGIEVDVNAFYEEEKKHQEASRTASAGMFKGGLQDHSEMSVKYHTATHLLLAALREILGAHVEQRGSNINDERLRLDFSHGEKMTDEEKQRVEDWVNGAVMKDLGVSWSEVSVKEAKENGAVGIFEDKYGDTVKVYSVGEGDNVVSMEICGGPHVERTGDMGKFKILKEEAVSQGVRRIKAVLE</sequence>
<dbReference type="PRINTS" id="PR00980">
    <property type="entry name" value="TRNASYNTHALA"/>
</dbReference>
<dbReference type="InterPro" id="IPR023033">
    <property type="entry name" value="Ala_tRNA_ligase_euk/bac"/>
</dbReference>
<comment type="subcellular location">
    <subcellularLocation>
        <location evidence="9">Cytoplasm</location>
    </subcellularLocation>
</comment>
<evidence type="ECO:0000256" key="8">
    <source>
        <dbReference type="ARBA" id="ARBA00023146"/>
    </source>
</evidence>
<keyword evidence="8 9" id="KW-0030">Aminoacyl-tRNA synthetase</keyword>
<comment type="catalytic activity">
    <reaction evidence="9">
        <text>tRNA(Ala) + L-alanine + ATP = L-alanyl-tRNA(Ala) + AMP + diphosphate</text>
        <dbReference type="Rhea" id="RHEA:12540"/>
        <dbReference type="Rhea" id="RHEA-COMP:9657"/>
        <dbReference type="Rhea" id="RHEA-COMP:9923"/>
        <dbReference type="ChEBI" id="CHEBI:30616"/>
        <dbReference type="ChEBI" id="CHEBI:33019"/>
        <dbReference type="ChEBI" id="CHEBI:57972"/>
        <dbReference type="ChEBI" id="CHEBI:78442"/>
        <dbReference type="ChEBI" id="CHEBI:78497"/>
        <dbReference type="ChEBI" id="CHEBI:456215"/>
        <dbReference type="EC" id="6.1.1.7"/>
    </reaction>
</comment>